<dbReference type="Pfam" id="PF01380">
    <property type="entry name" value="SIS"/>
    <property type="match status" value="1"/>
</dbReference>
<organism evidence="6 7">
    <name type="scientific">Mediterraneibacter hominis</name>
    <dbReference type="NCBI Taxonomy" id="2763054"/>
    <lineage>
        <taxon>Bacteria</taxon>
        <taxon>Bacillati</taxon>
        <taxon>Bacillota</taxon>
        <taxon>Clostridia</taxon>
        <taxon>Lachnospirales</taxon>
        <taxon>Lachnospiraceae</taxon>
        <taxon>Mediterraneibacter</taxon>
    </lineage>
</organism>
<sequence>MSLEIIKIRNQYPQMNTAMKRIADYIIGCPNEAVKKSSHELAEVSGVSDASVTRFVRYMGYENFKAFQLSLAASLSHGNAIEHPDSIVNRFQYSGEIARNNSETVCRTIFQRSIQMLDDTWKNLDIPTIEKAVEMIRKSRRILMLGVGRSKVTTEALFSRIYRLGYNVQTYSDPHEQVIVTSMVEKDDFVIAVSNFGKTKSVVEGIIRARKRGARTLGITSVAQSPLAKEAEYTIFSAYDYEAGEMGKYYEPSCENVSQVTIADCIYMLLAMQEEERILHVYEAISEELESEHIKG</sequence>
<dbReference type="InterPro" id="IPR000281">
    <property type="entry name" value="HTH_RpiR"/>
</dbReference>
<dbReference type="InterPro" id="IPR036388">
    <property type="entry name" value="WH-like_DNA-bd_sf"/>
</dbReference>
<dbReference type="Gene3D" id="3.40.50.10490">
    <property type="entry name" value="Glucose-6-phosphate isomerase like protein, domain 1"/>
    <property type="match status" value="1"/>
</dbReference>
<evidence type="ECO:0000313" key="6">
    <source>
        <dbReference type="EMBL" id="MBC5689131.1"/>
    </source>
</evidence>
<dbReference type="PROSITE" id="PS51071">
    <property type="entry name" value="HTH_RPIR"/>
    <property type="match status" value="1"/>
</dbReference>
<dbReference type="CDD" id="cd05013">
    <property type="entry name" value="SIS_RpiR"/>
    <property type="match status" value="1"/>
</dbReference>
<dbReference type="PANTHER" id="PTHR30514">
    <property type="entry name" value="GLUCOKINASE"/>
    <property type="match status" value="1"/>
</dbReference>
<evidence type="ECO:0000313" key="7">
    <source>
        <dbReference type="Proteomes" id="UP000652477"/>
    </source>
</evidence>
<keyword evidence="1" id="KW-0805">Transcription regulation</keyword>
<evidence type="ECO:0000256" key="1">
    <source>
        <dbReference type="ARBA" id="ARBA00023015"/>
    </source>
</evidence>
<dbReference type="PANTHER" id="PTHR30514:SF1">
    <property type="entry name" value="HTH-TYPE TRANSCRIPTIONAL REGULATOR HEXR-RELATED"/>
    <property type="match status" value="1"/>
</dbReference>
<dbReference type="InterPro" id="IPR046348">
    <property type="entry name" value="SIS_dom_sf"/>
</dbReference>
<dbReference type="GO" id="GO:0003700">
    <property type="term" value="F:DNA-binding transcription factor activity"/>
    <property type="evidence" value="ECO:0007669"/>
    <property type="project" value="InterPro"/>
</dbReference>
<comment type="caution">
    <text evidence="6">The sequence shown here is derived from an EMBL/GenBank/DDBJ whole genome shotgun (WGS) entry which is preliminary data.</text>
</comment>
<dbReference type="RefSeq" id="WP_186875694.1">
    <property type="nucleotide sequence ID" value="NZ_JACOPF010000001.1"/>
</dbReference>
<keyword evidence="2" id="KW-0238">DNA-binding</keyword>
<dbReference type="InterPro" id="IPR001347">
    <property type="entry name" value="SIS_dom"/>
</dbReference>
<protein>
    <submittedName>
        <fullName evidence="6">MurR/RpiR family transcriptional regulator</fullName>
    </submittedName>
</protein>
<evidence type="ECO:0000259" key="4">
    <source>
        <dbReference type="PROSITE" id="PS51071"/>
    </source>
</evidence>
<accession>A0A923RQ53</accession>
<proteinExistence type="predicted"/>
<dbReference type="GO" id="GO:0097367">
    <property type="term" value="F:carbohydrate derivative binding"/>
    <property type="evidence" value="ECO:0007669"/>
    <property type="project" value="InterPro"/>
</dbReference>
<dbReference type="PROSITE" id="PS51464">
    <property type="entry name" value="SIS"/>
    <property type="match status" value="1"/>
</dbReference>
<dbReference type="GO" id="GO:1901135">
    <property type="term" value="P:carbohydrate derivative metabolic process"/>
    <property type="evidence" value="ECO:0007669"/>
    <property type="project" value="InterPro"/>
</dbReference>
<reference evidence="6" key="1">
    <citation type="submission" date="2020-08" db="EMBL/GenBank/DDBJ databases">
        <title>Genome public.</title>
        <authorList>
            <person name="Liu C."/>
            <person name="Sun Q."/>
        </authorList>
    </citation>
    <scope>NUCLEOTIDE SEQUENCE</scope>
    <source>
        <strain evidence="6">NSJ-55</strain>
    </source>
</reference>
<feature type="domain" description="HTH rpiR-type" evidence="4">
    <location>
        <begin position="2"/>
        <end position="78"/>
    </location>
</feature>
<evidence type="ECO:0000256" key="2">
    <source>
        <dbReference type="ARBA" id="ARBA00023125"/>
    </source>
</evidence>
<evidence type="ECO:0000256" key="3">
    <source>
        <dbReference type="ARBA" id="ARBA00023163"/>
    </source>
</evidence>
<name>A0A923RQ53_9FIRM</name>
<dbReference type="InterPro" id="IPR047640">
    <property type="entry name" value="RpiR-like"/>
</dbReference>
<gene>
    <name evidence="6" type="ORF">H8S37_09350</name>
</gene>
<dbReference type="SUPFAM" id="SSF53697">
    <property type="entry name" value="SIS domain"/>
    <property type="match status" value="1"/>
</dbReference>
<dbReference type="InterPro" id="IPR009057">
    <property type="entry name" value="Homeodomain-like_sf"/>
</dbReference>
<dbReference type="Proteomes" id="UP000652477">
    <property type="component" value="Unassembled WGS sequence"/>
</dbReference>
<dbReference type="SUPFAM" id="SSF46689">
    <property type="entry name" value="Homeodomain-like"/>
    <property type="match status" value="1"/>
</dbReference>
<keyword evidence="3" id="KW-0804">Transcription</keyword>
<dbReference type="Gene3D" id="1.10.10.10">
    <property type="entry name" value="Winged helix-like DNA-binding domain superfamily/Winged helix DNA-binding domain"/>
    <property type="match status" value="1"/>
</dbReference>
<dbReference type="InterPro" id="IPR035472">
    <property type="entry name" value="RpiR-like_SIS"/>
</dbReference>
<dbReference type="GO" id="GO:0003677">
    <property type="term" value="F:DNA binding"/>
    <property type="evidence" value="ECO:0007669"/>
    <property type="project" value="UniProtKB-KW"/>
</dbReference>
<feature type="domain" description="SIS" evidence="5">
    <location>
        <begin position="132"/>
        <end position="276"/>
    </location>
</feature>
<evidence type="ECO:0000259" key="5">
    <source>
        <dbReference type="PROSITE" id="PS51464"/>
    </source>
</evidence>
<dbReference type="AlphaFoldDB" id="A0A923RQ53"/>
<dbReference type="EMBL" id="JACOPF010000001">
    <property type="protein sequence ID" value="MBC5689131.1"/>
    <property type="molecule type" value="Genomic_DNA"/>
</dbReference>
<keyword evidence="7" id="KW-1185">Reference proteome</keyword>
<dbReference type="Pfam" id="PF01418">
    <property type="entry name" value="HTH_6"/>
    <property type="match status" value="1"/>
</dbReference>